<feature type="domain" description="J" evidence="3">
    <location>
        <begin position="5"/>
        <end position="63"/>
    </location>
</feature>
<feature type="transmembrane region" description="Helical" evidence="2">
    <location>
        <begin position="372"/>
        <end position="393"/>
    </location>
</feature>
<evidence type="ECO:0000313" key="4">
    <source>
        <dbReference type="EMBL" id="CAK9085694.1"/>
    </source>
</evidence>
<keyword evidence="2" id="KW-1133">Transmembrane helix</keyword>
<dbReference type="EMBL" id="CAXAMN010024339">
    <property type="protein sequence ID" value="CAK9085694.1"/>
    <property type="molecule type" value="Genomic_DNA"/>
</dbReference>
<accession>A0ABP0QBQ8</accession>
<dbReference type="SMART" id="SM00271">
    <property type="entry name" value="DnaJ"/>
    <property type="match status" value="1"/>
</dbReference>
<evidence type="ECO:0000313" key="5">
    <source>
        <dbReference type="Proteomes" id="UP001642484"/>
    </source>
</evidence>
<name>A0ABP0QBQ8_9DINO</name>
<evidence type="ECO:0000256" key="2">
    <source>
        <dbReference type="SAM" id="Phobius"/>
    </source>
</evidence>
<dbReference type="InterPro" id="IPR036869">
    <property type="entry name" value="J_dom_sf"/>
</dbReference>
<organism evidence="4 5">
    <name type="scientific">Durusdinium trenchii</name>
    <dbReference type="NCBI Taxonomy" id="1381693"/>
    <lineage>
        <taxon>Eukaryota</taxon>
        <taxon>Sar</taxon>
        <taxon>Alveolata</taxon>
        <taxon>Dinophyceae</taxon>
        <taxon>Suessiales</taxon>
        <taxon>Symbiodiniaceae</taxon>
        <taxon>Durusdinium</taxon>
    </lineage>
</organism>
<proteinExistence type="predicted"/>
<evidence type="ECO:0000259" key="3">
    <source>
        <dbReference type="PROSITE" id="PS50076"/>
    </source>
</evidence>
<gene>
    <name evidence="4" type="ORF">CCMP2556_LOCUS41589</name>
</gene>
<keyword evidence="5" id="KW-1185">Reference proteome</keyword>
<dbReference type="InterPro" id="IPR001623">
    <property type="entry name" value="DnaJ_domain"/>
</dbReference>
<dbReference type="Pfam" id="PF00226">
    <property type="entry name" value="DnaJ"/>
    <property type="match status" value="1"/>
</dbReference>
<dbReference type="Gene3D" id="1.10.287.110">
    <property type="entry name" value="DnaJ domain"/>
    <property type="match status" value="1"/>
</dbReference>
<keyword evidence="2" id="KW-0472">Membrane</keyword>
<dbReference type="SUPFAM" id="SSF46565">
    <property type="entry name" value="Chaperone J-domain"/>
    <property type="match status" value="1"/>
</dbReference>
<dbReference type="CDD" id="cd06257">
    <property type="entry name" value="DnaJ"/>
    <property type="match status" value="1"/>
</dbReference>
<comment type="caution">
    <text evidence="4">The sequence shown here is derived from an EMBL/GenBank/DDBJ whole genome shotgun (WGS) entry which is preliminary data.</text>
</comment>
<dbReference type="PRINTS" id="PR00625">
    <property type="entry name" value="JDOMAIN"/>
</dbReference>
<dbReference type="PROSITE" id="PS50076">
    <property type="entry name" value="DNAJ_2"/>
    <property type="match status" value="1"/>
</dbReference>
<sequence>MAHGDSYSLLGLDPSASDADVRQAYKKAALRWHPDKNPQDRAAAESMFKKVAEAYKAISSSRASRHGHGAPRLTRPSNIQTAKERGPQRPTPPCEVEMEDAYNLFQSVFGHDPFKDFDRFFADQEQAGNPTPSFMRRVQVSTSTRKDIPAKVNFQPNVDVERVKHQRPAGTVPRWARCTSAQGVAFRRSPNFADRQVAFAGPSCGDIVRIDTVEGEWVRCAQGWLPLSIRGQQVLQLLHPWEELRARCISRQGVAFRKSANLEDRLHMFSGPVFQEIIAVEERVGEWIRCDKGWLPLSIGGQPVFELYAERTFVSQLSWHFQTTILLLSISEVQINDDVQKEENEGGSVRNSWLWFAVRLWGCWSYRLANRYPTLAVCLVSISCSTLWITLYFSRMMVRGWWSSFPSFRRN</sequence>
<evidence type="ECO:0000256" key="1">
    <source>
        <dbReference type="SAM" id="MobiDB-lite"/>
    </source>
</evidence>
<feature type="region of interest" description="Disordered" evidence="1">
    <location>
        <begin position="60"/>
        <end position="93"/>
    </location>
</feature>
<dbReference type="PANTHER" id="PTHR43948">
    <property type="entry name" value="DNAJ HOMOLOG SUBFAMILY B"/>
    <property type="match status" value="1"/>
</dbReference>
<reference evidence="4 5" key="1">
    <citation type="submission" date="2024-02" db="EMBL/GenBank/DDBJ databases">
        <authorList>
            <person name="Chen Y."/>
            <person name="Shah S."/>
            <person name="Dougan E. K."/>
            <person name="Thang M."/>
            <person name="Chan C."/>
        </authorList>
    </citation>
    <scope>NUCLEOTIDE SEQUENCE [LARGE SCALE GENOMIC DNA]</scope>
</reference>
<dbReference type="PANTHER" id="PTHR43948:SF14">
    <property type="entry name" value="PROTEIN DNAJ, PUTATIVE-RELATED"/>
    <property type="match status" value="1"/>
</dbReference>
<keyword evidence="2" id="KW-0812">Transmembrane</keyword>
<dbReference type="Proteomes" id="UP001642484">
    <property type="component" value="Unassembled WGS sequence"/>
</dbReference>
<protein>
    <recommendedName>
        <fullName evidence="3">J domain-containing protein</fullName>
    </recommendedName>
</protein>